<accession>A0ABY9W6Q3</accession>
<proteinExistence type="predicted"/>
<evidence type="ECO:0000313" key="2">
    <source>
        <dbReference type="Proteomes" id="UP001303236"/>
    </source>
</evidence>
<name>A0ABY9W6Q3_9ACTN</name>
<keyword evidence="2" id="KW-1185">Reference proteome</keyword>
<dbReference type="EMBL" id="CP134500">
    <property type="protein sequence ID" value="WNF31500.1"/>
    <property type="molecule type" value="Genomic_DNA"/>
</dbReference>
<evidence type="ECO:0000313" key="1">
    <source>
        <dbReference type="EMBL" id="WNF31500.1"/>
    </source>
</evidence>
<dbReference type="Proteomes" id="UP001303236">
    <property type="component" value="Chromosome"/>
</dbReference>
<protein>
    <submittedName>
        <fullName evidence="1">Uncharacterized protein</fullName>
    </submittedName>
</protein>
<sequence>MVSLVGPADDADPCESGDDTVLAGLANAFPDAGSDGRADIFATGSDDKLYAHSNLSSRGVAVGNSGWLDFQALS</sequence>
<organism evidence="1 2">
    <name type="scientific">Streptomyces durocortorensis</name>
    <dbReference type="NCBI Taxonomy" id="2811104"/>
    <lineage>
        <taxon>Bacteria</taxon>
        <taxon>Bacillati</taxon>
        <taxon>Actinomycetota</taxon>
        <taxon>Actinomycetes</taxon>
        <taxon>Kitasatosporales</taxon>
        <taxon>Streptomycetaceae</taxon>
        <taxon>Streptomyces</taxon>
    </lineage>
</organism>
<gene>
    <name evidence="1" type="ORF">RI138_18665</name>
</gene>
<reference evidence="1 2" key="1">
    <citation type="submission" date="2023-09" db="EMBL/GenBank/DDBJ databases">
        <title>Genome completion map analysis of the actinomycetes C11-1.</title>
        <authorList>
            <person name="Qin P."/>
            <person name="Guan P."/>
        </authorList>
    </citation>
    <scope>NUCLEOTIDE SEQUENCE [LARGE SCALE GENOMIC DNA]</scope>
    <source>
        <strain evidence="1 2">C11-1</strain>
    </source>
</reference>